<keyword evidence="2" id="KW-1185">Reference proteome</keyword>
<dbReference type="Proteomes" id="UP000240988">
    <property type="component" value="Unassembled WGS sequence"/>
</dbReference>
<gene>
    <name evidence="1" type="ORF">MRAB57_1564</name>
</gene>
<accession>A0A2U3NQH8</accession>
<proteinExistence type="predicted"/>
<protein>
    <submittedName>
        <fullName evidence="1">Uncharacterized protein</fullName>
    </submittedName>
</protein>
<organism evidence="1 2">
    <name type="scientific">Mycobacterium rhizamassiliense</name>
    <dbReference type="NCBI Taxonomy" id="1841860"/>
    <lineage>
        <taxon>Bacteria</taxon>
        <taxon>Bacillati</taxon>
        <taxon>Actinomycetota</taxon>
        <taxon>Actinomycetes</taxon>
        <taxon>Mycobacteriales</taxon>
        <taxon>Mycobacteriaceae</taxon>
        <taxon>Mycobacterium</taxon>
    </lineage>
</organism>
<dbReference type="AlphaFoldDB" id="A0A2U3NQH8"/>
<sequence>VSITLCVPPHAGELCVLIHFLLRRDSTSMELPSRHRINGVVWDGDEQTIALLVEIADPATSRPIDVRIDVLPAGDPKPGGRTRLIGQVERRGEHLRVYGTYLGVVADEN</sequence>
<feature type="non-terminal residue" evidence="1">
    <location>
        <position position="1"/>
    </location>
</feature>
<name>A0A2U3NQH8_9MYCO</name>
<dbReference type="EMBL" id="FUFA01000002">
    <property type="protein sequence ID" value="SPM33760.1"/>
    <property type="molecule type" value="Genomic_DNA"/>
</dbReference>
<reference evidence="1 2" key="1">
    <citation type="submission" date="2017-01" db="EMBL/GenBank/DDBJ databases">
        <authorList>
            <consortium name="Urmite Genomes"/>
        </authorList>
    </citation>
    <scope>NUCLEOTIDE SEQUENCE [LARGE SCALE GENOMIC DNA]</scope>
    <source>
        <strain evidence="1 2">AB57</strain>
    </source>
</reference>
<evidence type="ECO:0000313" key="1">
    <source>
        <dbReference type="EMBL" id="SPM33760.1"/>
    </source>
</evidence>
<dbReference type="STRING" id="1841860.GCA_900157375_01565"/>
<evidence type="ECO:0000313" key="2">
    <source>
        <dbReference type="Proteomes" id="UP000240988"/>
    </source>
</evidence>